<accession>A0A0R2B9S1</accession>
<proteinExistence type="predicted"/>
<dbReference type="SMART" id="SM00855">
    <property type="entry name" value="PGAM"/>
    <property type="match status" value="1"/>
</dbReference>
<reference evidence="3 4" key="1">
    <citation type="journal article" date="2015" name="Genome Announc.">
        <title>Expanding the biotechnology potential of lactobacilli through comparative genomics of 213 strains and associated genera.</title>
        <authorList>
            <person name="Sun Z."/>
            <person name="Harris H.M."/>
            <person name="McCann A."/>
            <person name="Guo C."/>
            <person name="Argimon S."/>
            <person name="Zhang W."/>
            <person name="Yang X."/>
            <person name="Jeffery I.B."/>
            <person name="Cooney J.C."/>
            <person name="Kagawa T.F."/>
            <person name="Liu W."/>
            <person name="Song Y."/>
            <person name="Salvetti E."/>
            <person name="Wrobel A."/>
            <person name="Rasinkangas P."/>
            <person name="Parkhill J."/>
            <person name="Rea M.C."/>
            <person name="O'Sullivan O."/>
            <person name="Ritari J."/>
            <person name="Douillard F.P."/>
            <person name="Paul Ross R."/>
            <person name="Yang R."/>
            <person name="Briner A.E."/>
            <person name="Felis G.E."/>
            <person name="de Vos W.M."/>
            <person name="Barrangou R."/>
            <person name="Klaenhammer T.R."/>
            <person name="Caufield P.W."/>
            <person name="Cui Y."/>
            <person name="Zhang H."/>
            <person name="O'Toole P.W."/>
        </authorList>
    </citation>
    <scope>NUCLEOTIDE SEQUENCE [LARGE SCALE GENOMIC DNA]</scope>
    <source>
        <strain evidence="3 4">DSM 20515</strain>
    </source>
</reference>
<dbReference type="InterPro" id="IPR029033">
    <property type="entry name" value="His_PPase_superfam"/>
</dbReference>
<dbReference type="EMBL" id="AYYR01000044">
    <property type="protein sequence ID" value="KRM75744.1"/>
    <property type="molecule type" value="Genomic_DNA"/>
</dbReference>
<dbReference type="CDD" id="cd07067">
    <property type="entry name" value="HP_PGM_like"/>
    <property type="match status" value="1"/>
</dbReference>
<dbReference type="PANTHER" id="PTHR48100">
    <property type="entry name" value="BROAD-SPECIFICITY PHOSPHATASE YOR283W-RELATED"/>
    <property type="match status" value="1"/>
</dbReference>
<dbReference type="SUPFAM" id="SSF53254">
    <property type="entry name" value="Phosphoglycerate mutase-like"/>
    <property type="match status" value="1"/>
</dbReference>
<dbReference type="STRING" id="33960.TY91_03565"/>
<feature type="binding site" evidence="2">
    <location>
        <begin position="7"/>
        <end position="14"/>
    </location>
    <ligand>
        <name>substrate</name>
    </ligand>
</feature>
<evidence type="ECO:0000313" key="3">
    <source>
        <dbReference type="EMBL" id="KRM75744.1"/>
    </source>
</evidence>
<dbReference type="PANTHER" id="PTHR48100:SF1">
    <property type="entry name" value="HISTIDINE PHOSPHATASE FAMILY PROTEIN-RELATED"/>
    <property type="match status" value="1"/>
</dbReference>
<protein>
    <submittedName>
        <fullName evidence="3">Phosphoglycerate mutase</fullName>
    </submittedName>
</protein>
<dbReference type="InterPro" id="IPR013078">
    <property type="entry name" value="His_Pase_superF_clade-1"/>
</dbReference>
<dbReference type="Pfam" id="PF00300">
    <property type="entry name" value="His_Phos_1"/>
    <property type="match status" value="1"/>
</dbReference>
<feature type="active site" description="Proton donor/acceptor" evidence="1">
    <location>
        <position position="84"/>
    </location>
</feature>
<dbReference type="AlphaFoldDB" id="A0A0R2B9S1"/>
<dbReference type="Gene3D" id="3.40.50.1240">
    <property type="entry name" value="Phosphoglycerate mutase-like"/>
    <property type="match status" value="1"/>
</dbReference>
<evidence type="ECO:0000256" key="2">
    <source>
        <dbReference type="PIRSR" id="PIRSR613078-2"/>
    </source>
</evidence>
<evidence type="ECO:0000313" key="4">
    <source>
        <dbReference type="Proteomes" id="UP000051845"/>
    </source>
</evidence>
<gene>
    <name evidence="3" type="ORF">FC82_GL002148</name>
</gene>
<dbReference type="Proteomes" id="UP000051845">
    <property type="component" value="Unassembled WGS sequence"/>
</dbReference>
<dbReference type="GO" id="GO:0005737">
    <property type="term" value="C:cytoplasm"/>
    <property type="evidence" value="ECO:0007669"/>
    <property type="project" value="TreeGrafter"/>
</dbReference>
<feature type="binding site" evidence="2">
    <location>
        <position position="58"/>
    </location>
    <ligand>
        <name>substrate</name>
    </ligand>
</feature>
<dbReference type="InterPro" id="IPR050275">
    <property type="entry name" value="PGM_Phosphatase"/>
</dbReference>
<dbReference type="PATRIC" id="fig|1423733.4.peg.2254"/>
<feature type="active site" description="Tele-phosphohistidine intermediate" evidence="1">
    <location>
        <position position="8"/>
    </location>
</feature>
<dbReference type="RefSeq" id="WP_054760158.1">
    <property type="nucleotide sequence ID" value="NZ_AYYR01000044.1"/>
</dbReference>
<organism evidence="3 4">
    <name type="scientific">Secundilactobacillus collinoides DSM 20515 = JCM 1123</name>
    <dbReference type="NCBI Taxonomy" id="1423733"/>
    <lineage>
        <taxon>Bacteria</taxon>
        <taxon>Bacillati</taxon>
        <taxon>Bacillota</taxon>
        <taxon>Bacilli</taxon>
        <taxon>Lactobacillales</taxon>
        <taxon>Lactobacillaceae</taxon>
        <taxon>Secundilactobacillus</taxon>
    </lineage>
</organism>
<dbReference type="GO" id="GO:0016791">
    <property type="term" value="F:phosphatase activity"/>
    <property type="evidence" value="ECO:0007669"/>
    <property type="project" value="TreeGrafter"/>
</dbReference>
<evidence type="ECO:0000256" key="1">
    <source>
        <dbReference type="PIRSR" id="PIRSR613078-1"/>
    </source>
</evidence>
<comment type="caution">
    <text evidence="3">The sequence shown here is derived from an EMBL/GenBank/DDBJ whole genome shotgun (WGS) entry which is preliminary data.</text>
</comment>
<name>A0A0R2B9S1_SECCO</name>
<sequence length="219" mass="24521">MKLYFLRHGKTEWNLESRYQGAGGDSPLLPESYAEIHQAAAYLKQFHFSHIYASPIKRARDTAMNVLNDLPGDTPLSLLNRLEEFHLGRMEGMTFEAAKAKFPDEFNAFRNAPDKYRPVEIGGESFHELIARMTPAIQMIVAAHDTPDQNVLVVSHGAALNAEINALLKTPLAHLRDRGGLTNTSTTILETTDHGSSFQLVAWNKTDYLKRKLDATDTI</sequence>